<gene>
    <name evidence="2" type="ORF">KC19_5G136400</name>
</gene>
<feature type="chain" id="PRO_5035837445" description="Secreted protein" evidence="1">
    <location>
        <begin position="25"/>
        <end position="69"/>
    </location>
</feature>
<evidence type="ECO:0000313" key="3">
    <source>
        <dbReference type="Proteomes" id="UP000822688"/>
    </source>
</evidence>
<proteinExistence type="predicted"/>
<dbReference type="Proteomes" id="UP000822688">
    <property type="component" value="Chromosome 5"/>
</dbReference>
<reference evidence="2" key="1">
    <citation type="submission" date="2020-06" db="EMBL/GenBank/DDBJ databases">
        <title>WGS assembly of Ceratodon purpureus strain R40.</title>
        <authorList>
            <person name="Carey S.B."/>
            <person name="Jenkins J."/>
            <person name="Shu S."/>
            <person name="Lovell J.T."/>
            <person name="Sreedasyam A."/>
            <person name="Maumus F."/>
            <person name="Tiley G.P."/>
            <person name="Fernandez-Pozo N."/>
            <person name="Barry K."/>
            <person name="Chen C."/>
            <person name="Wang M."/>
            <person name="Lipzen A."/>
            <person name="Daum C."/>
            <person name="Saski C.A."/>
            <person name="Payton A.C."/>
            <person name="Mcbreen J.C."/>
            <person name="Conrad R.E."/>
            <person name="Kollar L.M."/>
            <person name="Olsson S."/>
            <person name="Huttunen S."/>
            <person name="Landis J.B."/>
            <person name="Wickett N.J."/>
            <person name="Johnson M.G."/>
            <person name="Rensing S.A."/>
            <person name="Grimwood J."/>
            <person name="Schmutz J."/>
            <person name="Mcdaniel S.F."/>
        </authorList>
    </citation>
    <scope>NUCLEOTIDE SEQUENCE</scope>
    <source>
        <strain evidence="2">R40</strain>
    </source>
</reference>
<dbReference type="AlphaFoldDB" id="A0A8T0I159"/>
<feature type="signal peptide" evidence="1">
    <location>
        <begin position="1"/>
        <end position="24"/>
    </location>
</feature>
<keyword evidence="3" id="KW-1185">Reference proteome</keyword>
<evidence type="ECO:0000256" key="1">
    <source>
        <dbReference type="SAM" id="SignalP"/>
    </source>
</evidence>
<sequence>MLLIICSQAYIFHLATLLCTLVCSLVQNNIVLHQSLLEICSPTLVDSQASQPKAKLYVNFRSYSYVAVK</sequence>
<organism evidence="2 3">
    <name type="scientific">Ceratodon purpureus</name>
    <name type="common">Fire moss</name>
    <name type="synonym">Dicranum purpureum</name>
    <dbReference type="NCBI Taxonomy" id="3225"/>
    <lineage>
        <taxon>Eukaryota</taxon>
        <taxon>Viridiplantae</taxon>
        <taxon>Streptophyta</taxon>
        <taxon>Embryophyta</taxon>
        <taxon>Bryophyta</taxon>
        <taxon>Bryophytina</taxon>
        <taxon>Bryopsida</taxon>
        <taxon>Dicranidae</taxon>
        <taxon>Pseudoditrichales</taxon>
        <taxon>Ditrichaceae</taxon>
        <taxon>Ceratodon</taxon>
    </lineage>
</organism>
<dbReference type="EMBL" id="CM026425">
    <property type="protein sequence ID" value="KAG0577174.1"/>
    <property type="molecule type" value="Genomic_DNA"/>
</dbReference>
<evidence type="ECO:0008006" key="4">
    <source>
        <dbReference type="Google" id="ProtNLM"/>
    </source>
</evidence>
<comment type="caution">
    <text evidence="2">The sequence shown here is derived from an EMBL/GenBank/DDBJ whole genome shotgun (WGS) entry which is preliminary data.</text>
</comment>
<protein>
    <recommendedName>
        <fullName evidence="4">Secreted protein</fullName>
    </recommendedName>
</protein>
<evidence type="ECO:0000313" key="2">
    <source>
        <dbReference type="EMBL" id="KAG0577174.1"/>
    </source>
</evidence>
<name>A0A8T0I159_CERPU</name>
<accession>A0A8T0I159</accession>
<keyword evidence="1" id="KW-0732">Signal</keyword>